<protein>
    <submittedName>
        <fullName evidence="2">Protease complex subunit PrcB family protein</fullName>
    </submittedName>
</protein>
<dbReference type="InterPro" id="IPR025748">
    <property type="entry name" value="PrcB_C_dom"/>
</dbReference>
<dbReference type="EMBL" id="JBCGDP010000017">
    <property type="protein sequence ID" value="MEM0577965.1"/>
    <property type="molecule type" value="Genomic_DNA"/>
</dbReference>
<sequence length="286" mass="31418">MKKIVLFIAIAMGITSCSLNSESDSISCGNTRNVAFKSFNTCNTLITETVASKAIIIDSQEKFNATFKPCTPPVAIDFTTTSLVGLFAGQKPSSGYDIKVQAVVETDCEVVVSFYEIVPKVGDVVTPVTTYPKDVISIPKTSKPVYLQRVGQNNEYAIIGSFRGACTGSACQEFYRLDVQKVLRFKDVVYGDYAMAKYGFTSLVYKDDYTSFIGGIPSEVSSLKGQTKTYGTPDSHDQGGIYFEWHQGTVVTKIYLDNDDTTDQNSAILSFKKRLQDKIATLKTKN</sequence>
<dbReference type="Proteomes" id="UP001468798">
    <property type="component" value="Unassembled WGS sequence"/>
</dbReference>
<dbReference type="PROSITE" id="PS51257">
    <property type="entry name" value="PROKAR_LIPOPROTEIN"/>
    <property type="match status" value="1"/>
</dbReference>
<name>A0ABU9NRL7_9FLAO</name>
<comment type="caution">
    <text evidence="2">The sequence shown here is derived from an EMBL/GenBank/DDBJ whole genome shotgun (WGS) entry which is preliminary data.</text>
</comment>
<organism evidence="2 3">
    <name type="scientific">Flavobacterium polysaccharolyticum</name>
    <dbReference type="NCBI Taxonomy" id="3133148"/>
    <lineage>
        <taxon>Bacteria</taxon>
        <taxon>Pseudomonadati</taxon>
        <taxon>Bacteroidota</taxon>
        <taxon>Flavobacteriia</taxon>
        <taxon>Flavobacteriales</taxon>
        <taxon>Flavobacteriaceae</taxon>
        <taxon>Flavobacterium</taxon>
    </lineage>
</organism>
<feature type="domain" description="PrcB C-terminal" evidence="1">
    <location>
        <begin position="84"/>
        <end position="139"/>
    </location>
</feature>
<dbReference type="GO" id="GO:0006508">
    <property type="term" value="P:proteolysis"/>
    <property type="evidence" value="ECO:0007669"/>
    <property type="project" value="UniProtKB-KW"/>
</dbReference>
<gene>
    <name evidence="2" type="ORF">WFZ86_15795</name>
</gene>
<evidence type="ECO:0000313" key="2">
    <source>
        <dbReference type="EMBL" id="MEM0577965.1"/>
    </source>
</evidence>
<evidence type="ECO:0000313" key="3">
    <source>
        <dbReference type="Proteomes" id="UP001468798"/>
    </source>
</evidence>
<reference evidence="2 3" key="1">
    <citation type="submission" date="2024-03" db="EMBL/GenBank/DDBJ databases">
        <title>Two novel species of the genus Flavobacterium exhibiting potentially degradation of complex polysaccharides.</title>
        <authorList>
            <person name="Lian X."/>
        </authorList>
    </citation>
    <scope>NUCLEOTIDE SEQUENCE [LARGE SCALE GENOMIC DNA]</scope>
    <source>
        <strain evidence="2 3">N6</strain>
    </source>
</reference>
<dbReference type="GO" id="GO:0008233">
    <property type="term" value="F:peptidase activity"/>
    <property type="evidence" value="ECO:0007669"/>
    <property type="project" value="UniProtKB-KW"/>
</dbReference>
<proteinExistence type="predicted"/>
<accession>A0ABU9NRL7</accession>
<dbReference type="RefSeq" id="WP_342692818.1">
    <property type="nucleotide sequence ID" value="NZ_JBCGDP010000017.1"/>
</dbReference>
<keyword evidence="2" id="KW-0645">Protease</keyword>
<evidence type="ECO:0000259" key="1">
    <source>
        <dbReference type="Pfam" id="PF14343"/>
    </source>
</evidence>
<keyword evidence="3" id="KW-1185">Reference proteome</keyword>
<dbReference type="Pfam" id="PF14343">
    <property type="entry name" value="PrcB_C"/>
    <property type="match status" value="1"/>
</dbReference>
<keyword evidence="2" id="KW-0378">Hydrolase</keyword>